<evidence type="ECO:0000313" key="1">
    <source>
        <dbReference type="EMBL" id="AJI25797.1"/>
    </source>
</evidence>
<evidence type="ECO:0000313" key="2">
    <source>
        <dbReference type="Proteomes" id="UP000031829"/>
    </source>
</evidence>
<organism evidence="1 2">
    <name type="scientific">Priestia megaterium (strain ATCC 14581 / DSM 32 / CCUG 1817 / JCM 2506 / NBRC 15308 / NCIMB 9376 / NCTC 10342 / NRRL B-14308 / VKM B-512 / Ford 19)</name>
    <name type="common">Bacillus megaterium</name>
    <dbReference type="NCBI Taxonomy" id="1348623"/>
    <lineage>
        <taxon>Bacteria</taxon>
        <taxon>Bacillati</taxon>
        <taxon>Bacillota</taxon>
        <taxon>Bacilli</taxon>
        <taxon>Bacillales</taxon>
        <taxon>Bacillaceae</taxon>
        <taxon>Priestia</taxon>
    </lineage>
</organism>
<gene>
    <name evidence="1" type="ORF">BG04_5656</name>
</gene>
<accession>A0A0B6AXI3</accession>
<dbReference type="Gene3D" id="1.10.10.60">
    <property type="entry name" value="Homeodomain-like"/>
    <property type="match status" value="1"/>
</dbReference>
<dbReference type="Proteomes" id="UP000031829">
    <property type="component" value="Plasmid pBMV_2"/>
</dbReference>
<dbReference type="GeneID" id="93645860"/>
<sequence length="98" mass="11275">MGKKRRTFNIEFKKKAVDLYLWDGMGCKAVGKELGIDHTTVLRWVRHFEAEGLKGLEEKRGKTQGSTIGHPSTYPEDTETKIKRLEAENEMLKKLLQV</sequence>
<dbReference type="InterPro" id="IPR002514">
    <property type="entry name" value="Transposase_8"/>
</dbReference>
<keyword evidence="1" id="KW-0614">Plasmid</keyword>
<dbReference type="AlphaFoldDB" id="A0A0B6AXI3"/>
<proteinExistence type="predicted"/>
<reference evidence="1 2" key="1">
    <citation type="journal article" date="2015" name="Genome Announc.">
        <title>Complete genome sequences for 35 biothreat assay-relevant bacillus species.</title>
        <authorList>
            <person name="Johnson S.L."/>
            <person name="Daligault H.E."/>
            <person name="Davenport K.W."/>
            <person name="Jaissle J."/>
            <person name="Frey K.G."/>
            <person name="Ladner J.T."/>
            <person name="Broomall S.M."/>
            <person name="Bishop-Lilly K.A."/>
            <person name="Bruce D.C."/>
            <person name="Gibbons H.S."/>
            <person name="Coyne S.R."/>
            <person name="Lo C.C."/>
            <person name="Meincke L."/>
            <person name="Munk A.C."/>
            <person name="Koroleva G.I."/>
            <person name="Rosenzweig C.N."/>
            <person name="Palacios G.F."/>
            <person name="Redden C.L."/>
            <person name="Minogue T.D."/>
            <person name="Chain P.S."/>
        </authorList>
    </citation>
    <scope>NUCLEOTIDE SEQUENCE [LARGE SCALE GENOMIC DNA]</scope>
    <source>
        <strain evidence="2">ATCC 14581 / DSM 32 / JCM 2506 / NBRC 15308 / NCIMB 9376 / NCTC 10342 / NRRL B-14308 / VKM B-512</strain>
        <plasmid evidence="1 2">pBMV_2</plasmid>
    </source>
</reference>
<dbReference type="SUPFAM" id="SSF46689">
    <property type="entry name" value="Homeodomain-like"/>
    <property type="match status" value="1"/>
</dbReference>
<dbReference type="Pfam" id="PF01527">
    <property type="entry name" value="HTH_Tnp_1"/>
    <property type="match status" value="1"/>
</dbReference>
<dbReference type="InterPro" id="IPR009057">
    <property type="entry name" value="Homeodomain-like_sf"/>
</dbReference>
<dbReference type="RefSeq" id="WP_034655895.1">
    <property type="nucleotide sequence ID" value="NZ_CP009921.1"/>
</dbReference>
<dbReference type="KEGG" id="bmeg:BG04_5656"/>
<dbReference type="HOGENOM" id="CLU_027402_19_1_9"/>
<dbReference type="EMBL" id="CP009921">
    <property type="protein sequence ID" value="AJI25797.1"/>
    <property type="molecule type" value="Genomic_DNA"/>
</dbReference>
<name>A0A0B6AXI3_PRIM2</name>
<protein>
    <submittedName>
        <fullName evidence="1">Transposase family protein</fullName>
    </submittedName>
</protein>
<geneLocation type="plasmid" evidence="1 2">
    <name>pBMV_2</name>
</geneLocation>